<reference evidence="1 2" key="1">
    <citation type="journal article" date="2010" name="Environ. Microbiol.">
        <title>Genomic analysis of oceanic cyanobacterial myoviruses compared with T4-like myoviruses from diverse hosts and environments.</title>
        <authorList>
            <person name="Sullivan M.B."/>
            <person name="Huang K.H."/>
            <person name="Ignacio-Espinoza J.C."/>
            <person name="Berlin A.M."/>
            <person name="Kelly L."/>
            <person name="Weigele P.R."/>
            <person name="DeFrancesco A.S."/>
            <person name="Kern S.E."/>
            <person name="Thompson L.R."/>
            <person name="Young S."/>
            <person name="Yandava C."/>
            <person name="Fu R."/>
            <person name="Krastins B."/>
            <person name="Chase M."/>
            <person name="Sarracino D."/>
            <person name="Osburne M.S."/>
            <person name="Henn M.R."/>
            <person name="Chisholm S.W."/>
        </authorList>
    </citation>
    <scope>NUCLEOTIDE SEQUENCE [LARGE SCALE GENOMIC DNA]</scope>
    <source>
        <strain evidence="1">NATL1A-15</strain>
    </source>
</reference>
<accession>E3SNY0</accession>
<evidence type="ECO:0000313" key="1">
    <source>
        <dbReference type="EMBL" id="ADO98891.1"/>
    </source>
</evidence>
<sequence length="37" mass="3941">MTNKQIFLRANGRAAMIGFLVLCASYATTGNLIPGII</sequence>
<protein>
    <submittedName>
        <fullName evidence="1">High light inducible protein</fullName>
    </submittedName>
</protein>
<dbReference type="Proteomes" id="UP000006532">
    <property type="component" value="Segment"/>
</dbReference>
<dbReference type="RefSeq" id="YP_004325043.1">
    <property type="nucleotide sequence ID" value="NC_015290.1"/>
</dbReference>
<proteinExistence type="predicted"/>
<organism evidence="1 2">
    <name type="scientific">Prochlorococcus phage P-SSM7</name>
    <dbReference type="NCBI Taxonomy" id="445688"/>
    <lineage>
        <taxon>Viruses</taxon>
        <taxon>Duplodnaviria</taxon>
        <taxon>Heunggongvirae</taxon>
        <taxon>Uroviricota</taxon>
        <taxon>Caudoviricetes</taxon>
        <taxon>Pantevenvirales</taxon>
        <taxon>Kyanoviridae</taxon>
        <taxon>Palaemonvirus</taxon>
        <taxon>Palaemonvirus pssm7</taxon>
    </lineage>
</organism>
<dbReference type="OrthoDB" id="29107at10239"/>
<dbReference type="EMBL" id="GU071103">
    <property type="protein sequence ID" value="ADO98891.1"/>
    <property type="molecule type" value="Genomic_DNA"/>
</dbReference>
<dbReference type="SUPFAM" id="SSF103511">
    <property type="entry name" value="Chlorophyll a-b binding protein"/>
    <property type="match status" value="1"/>
</dbReference>
<keyword evidence="2" id="KW-1185">Reference proteome</keyword>
<dbReference type="GeneID" id="10329392"/>
<name>E3SNY0_9CAUD</name>
<dbReference type="KEGG" id="vg:10329392"/>
<evidence type="ECO:0000313" key="2">
    <source>
        <dbReference type="Proteomes" id="UP000006532"/>
    </source>
</evidence>
<gene>
    <name evidence="1" type="primary">hli04</name>
    <name evidence="1" type="ORF">PSSM7_216</name>
</gene>